<evidence type="ECO:0000313" key="7">
    <source>
        <dbReference type="Proteomes" id="UP000075260"/>
    </source>
</evidence>
<evidence type="ECO:0000313" key="6">
    <source>
        <dbReference type="EMBL" id="KYF69221.1"/>
    </source>
</evidence>
<dbReference type="PROSITE" id="PS01124">
    <property type="entry name" value="HTH_ARAC_FAMILY_2"/>
    <property type="match status" value="1"/>
</dbReference>
<feature type="region of interest" description="Disordered" evidence="4">
    <location>
        <begin position="53"/>
        <end position="92"/>
    </location>
</feature>
<keyword evidence="1" id="KW-0805">Transcription regulation</keyword>
<dbReference type="SMART" id="SM00342">
    <property type="entry name" value="HTH_ARAC"/>
    <property type="match status" value="1"/>
</dbReference>
<evidence type="ECO:0000259" key="5">
    <source>
        <dbReference type="PROSITE" id="PS01124"/>
    </source>
</evidence>
<evidence type="ECO:0000256" key="1">
    <source>
        <dbReference type="ARBA" id="ARBA00023015"/>
    </source>
</evidence>
<dbReference type="Proteomes" id="UP000075260">
    <property type="component" value="Unassembled WGS sequence"/>
</dbReference>
<protein>
    <recommendedName>
        <fullName evidence="5">HTH araC/xylS-type domain-containing protein</fullName>
    </recommendedName>
</protein>
<dbReference type="EMBL" id="JEMA01000489">
    <property type="protein sequence ID" value="KYF69221.1"/>
    <property type="molecule type" value="Genomic_DNA"/>
</dbReference>
<dbReference type="Gene3D" id="1.10.10.60">
    <property type="entry name" value="Homeodomain-like"/>
    <property type="match status" value="1"/>
</dbReference>
<feature type="compositionally biased region" description="Polar residues" evidence="4">
    <location>
        <begin position="1"/>
        <end position="19"/>
    </location>
</feature>
<dbReference type="OrthoDB" id="112032at2"/>
<proteinExistence type="predicted"/>
<gene>
    <name evidence="6" type="ORF">BE15_03155</name>
</gene>
<dbReference type="PANTHER" id="PTHR46796">
    <property type="entry name" value="HTH-TYPE TRANSCRIPTIONAL ACTIVATOR RHAS-RELATED"/>
    <property type="match status" value="1"/>
</dbReference>
<evidence type="ECO:0000256" key="4">
    <source>
        <dbReference type="SAM" id="MobiDB-lite"/>
    </source>
</evidence>
<evidence type="ECO:0000256" key="3">
    <source>
        <dbReference type="ARBA" id="ARBA00023163"/>
    </source>
</evidence>
<feature type="domain" description="HTH araC/xylS-type" evidence="5">
    <location>
        <begin position="112"/>
        <end position="191"/>
    </location>
</feature>
<accession>A0A150QMK2</accession>
<dbReference type="PANTHER" id="PTHR46796:SF2">
    <property type="entry name" value="TRANSCRIPTIONAL REGULATORY PROTEIN"/>
    <property type="match status" value="1"/>
</dbReference>
<organism evidence="6 7">
    <name type="scientific">Sorangium cellulosum</name>
    <name type="common">Polyangium cellulosum</name>
    <dbReference type="NCBI Taxonomy" id="56"/>
    <lineage>
        <taxon>Bacteria</taxon>
        <taxon>Pseudomonadati</taxon>
        <taxon>Myxococcota</taxon>
        <taxon>Polyangia</taxon>
        <taxon>Polyangiales</taxon>
        <taxon>Polyangiaceae</taxon>
        <taxon>Sorangium</taxon>
    </lineage>
</organism>
<dbReference type="GO" id="GO:0003700">
    <property type="term" value="F:DNA-binding transcription factor activity"/>
    <property type="evidence" value="ECO:0007669"/>
    <property type="project" value="InterPro"/>
</dbReference>
<sequence length="198" mass="20844">MTTALPISTPIAPSSSHNTPAARALSVPAVPTAIAGGAPAVRPTSLAATRAAAPSYGVQPPRERAAATAVSRSTPPARPATPLPRSTSERLHLGRDRIRSAAEAGQRIRSYEVALDLDLSEFHFARLFRAAFGLSPHVYYDEVRAERARALLRDGLAEGEVARRIGFRRPAELRALLSKRGGALPPAGEAEASDASAE</sequence>
<name>A0A150QMK2_SORCE</name>
<reference evidence="6 7" key="1">
    <citation type="submission" date="2014-02" db="EMBL/GenBank/DDBJ databases">
        <title>The small core and large imbalanced accessory genome model reveals a collaborative survival strategy of Sorangium cellulosum strains in nature.</title>
        <authorList>
            <person name="Han K."/>
            <person name="Peng R."/>
            <person name="Blom J."/>
            <person name="Li Y.-Z."/>
        </authorList>
    </citation>
    <scope>NUCLEOTIDE SEQUENCE [LARGE SCALE GENOMIC DNA]</scope>
    <source>
        <strain evidence="6 7">So0008-312</strain>
    </source>
</reference>
<dbReference type="InterPro" id="IPR050204">
    <property type="entry name" value="AraC_XylS_family_regulators"/>
</dbReference>
<dbReference type="InterPro" id="IPR018060">
    <property type="entry name" value="HTH_AraC"/>
</dbReference>
<dbReference type="AlphaFoldDB" id="A0A150QMK2"/>
<dbReference type="RefSeq" id="WP_061608549.1">
    <property type="nucleotide sequence ID" value="NZ_JEMA01000489.1"/>
</dbReference>
<evidence type="ECO:0000256" key="2">
    <source>
        <dbReference type="ARBA" id="ARBA00023125"/>
    </source>
</evidence>
<dbReference type="GO" id="GO:0043565">
    <property type="term" value="F:sequence-specific DNA binding"/>
    <property type="evidence" value="ECO:0007669"/>
    <property type="project" value="InterPro"/>
</dbReference>
<keyword evidence="3" id="KW-0804">Transcription</keyword>
<keyword evidence="2" id="KW-0238">DNA-binding</keyword>
<feature type="region of interest" description="Disordered" evidence="4">
    <location>
        <begin position="1"/>
        <end position="23"/>
    </location>
</feature>
<dbReference type="Pfam" id="PF12833">
    <property type="entry name" value="HTH_18"/>
    <property type="match status" value="1"/>
</dbReference>
<comment type="caution">
    <text evidence="6">The sequence shown here is derived from an EMBL/GenBank/DDBJ whole genome shotgun (WGS) entry which is preliminary data.</text>
</comment>